<dbReference type="Pfam" id="PF01242">
    <property type="entry name" value="PTPS"/>
    <property type="match status" value="1"/>
</dbReference>
<evidence type="ECO:0000256" key="6">
    <source>
        <dbReference type="ARBA" id="ARBA00022723"/>
    </source>
</evidence>
<dbReference type="InterPro" id="IPR022469">
    <property type="entry name" value="PTPS_His_AS"/>
</dbReference>
<accession>A0A8B9RR66</accession>
<evidence type="ECO:0000313" key="12">
    <source>
        <dbReference type="Ensembl" id="ENSANIP00000004430.1"/>
    </source>
</evidence>
<dbReference type="PANTHER" id="PTHR12589:SF7">
    <property type="entry name" value="6-PYRUVOYL TETRAHYDROBIOPTERIN SYNTHASE"/>
    <property type="match status" value="1"/>
</dbReference>
<organism evidence="12 13">
    <name type="scientific">Accipiter nisus</name>
    <name type="common">Eurasian sparrowhawk</name>
    <dbReference type="NCBI Taxonomy" id="211598"/>
    <lineage>
        <taxon>Eukaryota</taxon>
        <taxon>Metazoa</taxon>
        <taxon>Chordata</taxon>
        <taxon>Craniata</taxon>
        <taxon>Vertebrata</taxon>
        <taxon>Euteleostomi</taxon>
        <taxon>Archelosauria</taxon>
        <taxon>Archosauria</taxon>
        <taxon>Dinosauria</taxon>
        <taxon>Saurischia</taxon>
        <taxon>Theropoda</taxon>
        <taxon>Coelurosauria</taxon>
        <taxon>Aves</taxon>
        <taxon>Neognathae</taxon>
        <taxon>Neoaves</taxon>
        <taxon>Telluraves</taxon>
        <taxon>Accipitrimorphae</taxon>
        <taxon>Accipitriformes</taxon>
        <taxon>Accipitridae</taxon>
        <taxon>Accipitrinae</taxon>
        <taxon>Accipiter</taxon>
    </lineage>
</organism>
<keyword evidence="13" id="KW-1185">Reference proteome</keyword>
<dbReference type="GO" id="GO:0046872">
    <property type="term" value="F:metal ion binding"/>
    <property type="evidence" value="ECO:0007669"/>
    <property type="project" value="UniProtKB-KW"/>
</dbReference>
<evidence type="ECO:0000256" key="9">
    <source>
        <dbReference type="ARBA" id="ARBA00023239"/>
    </source>
</evidence>
<keyword evidence="7" id="KW-0862">Zinc</keyword>
<feature type="compositionally biased region" description="Basic residues" evidence="11">
    <location>
        <begin position="82"/>
        <end position="94"/>
    </location>
</feature>
<dbReference type="InterPro" id="IPR022470">
    <property type="entry name" value="PTPS_Cys_AS"/>
</dbReference>
<protein>
    <recommendedName>
        <fullName evidence="5">6-pyruvoyl tetrahydrobiopterin synthase</fullName>
        <ecNumber evidence="4">4.2.3.12</ecNumber>
    </recommendedName>
</protein>
<keyword evidence="9" id="KW-0456">Lyase</keyword>
<dbReference type="GO" id="GO:0005739">
    <property type="term" value="C:mitochondrion"/>
    <property type="evidence" value="ECO:0007669"/>
    <property type="project" value="TreeGrafter"/>
</dbReference>
<reference evidence="12" key="1">
    <citation type="submission" date="2025-08" db="UniProtKB">
        <authorList>
            <consortium name="Ensembl"/>
        </authorList>
    </citation>
    <scope>IDENTIFICATION</scope>
</reference>
<comment type="function">
    <text evidence="10">Involved in the biosynthesis of tetrahydrobiopterin, an essential cofactor of aromatic amino acid hydroxylases. Catalyzes the transformation of 7,8-dihydroneopterin triphosphate into 6-pyruvoyl tetrahydropterin.</text>
</comment>
<dbReference type="Ensembl" id="ENSANIT00000004573.1">
    <property type="protein sequence ID" value="ENSANIP00000004430.1"/>
    <property type="gene ID" value="ENSANIG00000003012.1"/>
</dbReference>
<name>A0A8B9RR66_9AVES</name>
<dbReference type="GO" id="GO:0006729">
    <property type="term" value="P:tetrahydrobiopterin biosynthetic process"/>
    <property type="evidence" value="ECO:0007669"/>
    <property type="project" value="UniProtKB-UniPathway"/>
</dbReference>
<keyword evidence="8" id="KW-0783">Tetrahydrobiopterin biosynthesis</keyword>
<dbReference type="CDD" id="cd00470">
    <property type="entry name" value="PTPS"/>
    <property type="match status" value="1"/>
</dbReference>
<evidence type="ECO:0000256" key="5">
    <source>
        <dbReference type="ARBA" id="ARBA00015587"/>
    </source>
</evidence>
<evidence type="ECO:0000256" key="7">
    <source>
        <dbReference type="ARBA" id="ARBA00022833"/>
    </source>
</evidence>
<dbReference type="InterPro" id="IPR007115">
    <property type="entry name" value="6-PTP_synth/QueD"/>
</dbReference>
<comment type="pathway">
    <text evidence="2">Cofactor biosynthesis; tetrahydrobiopterin biosynthesis; tetrahydrobiopterin from 7,8-dihydroneopterin triphosphate: step 1/3.</text>
</comment>
<feature type="region of interest" description="Disordered" evidence="11">
    <location>
        <begin position="67"/>
        <end position="172"/>
    </location>
</feature>
<evidence type="ECO:0000256" key="1">
    <source>
        <dbReference type="ARBA" id="ARBA00001947"/>
    </source>
</evidence>
<dbReference type="InterPro" id="IPR038418">
    <property type="entry name" value="6-PTP_synth/QueD_sf"/>
</dbReference>
<evidence type="ECO:0000313" key="13">
    <source>
        <dbReference type="Proteomes" id="UP000694541"/>
    </source>
</evidence>
<sequence>ESICHSVSHRLSTGAAAVIPCAFGRADTAALNSLFCFPSVPLAHTRSQDVCGRHQLGIRNKIGTSPACAARRGEAGAGSCSHRPRRAEGRRRRGGRGEQPQELSPAPAGTTGTGHPLRLRLGGQAASAGGAAEPPLRSVPFRSAPGPGCSRPRRRASSPRRRGGPAMAPPAARLARLSRSVSFSACHRLHSKSLSDEENLKLFGKCNNPNGHGHNYKVIVTVRGEIDPVSGMVINLTDLKQYMQEAIMEPLDHKNLDKDVPYFAEVVSTTENVAVFIWENLKKLLPMGTLYKVKVYETDQNIVVYKGEETISEK</sequence>
<dbReference type="EC" id="4.2.3.12" evidence="4"/>
<dbReference type="NCBIfam" id="TIGR00039">
    <property type="entry name" value="6PTHBS"/>
    <property type="match status" value="1"/>
</dbReference>
<dbReference type="Gene3D" id="3.30.479.10">
    <property type="entry name" value="6-pyruvoyl tetrahydropterin synthase/QueD"/>
    <property type="match status" value="1"/>
</dbReference>
<dbReference type="AlphaFoldDB" id="A0A8B9RR66"/>
<evidence type="ECO:0000256" key="4">
    <source>
        <dbReference type="ARBA" id="ARBA00013100"/>
    </source>
</evidence>
<evidence type="ECO:0000256" key="2">
    <source>
        <dbReference type="ARBA" id="ARBA00005126"/>
    </source>
</evidence>
<dbReference type="FunFam" id="3.30.479.10:FF:000003">
    <property type="entry name" value="6-pyruvoyl tetrahydrobiopterin synthase"/>
    <property type="match status" value="1"/>
</dbReference>
<feature type="compositionally biased region" description="Low complexity" evidence="11">
    <location>
        <begin position="122"/>
        <end position="132"/>
    </location>
</feature>
<comment type="cofactor">
    <cofactor evidence="1">
        <name>Zn(2+)</name>
        <dbReference type="ChEBI" id="CHEBI:29105"/>
    </cofactor>
</comment>
<dbReference type="UniPathway" id="UPA00849">
    <property type="reaction ID" value="UER00819"/>
</dbReference>
<evidence type="ECO:0000256" key="11">
    <source>
        <dbReference type="SAM" id="MobiDB-lite"/>
    </source>
</evidence>
<evidence type="ECO:0000256" key="10">
    <source>
        <dbReference type="ARBA" id="ARBA00025266"/>
    </source>
</evidence>
<proteinExistence type="inferred from homology"/>
<evidence type="ECO:0000256" key="3">
    <source>
        <dbReference type="ARBA" id="ARBA00009164"/>
    </source>
</evidence>
<comment type="similarity">
    <text evidence="3">Belongs to the PTPS family.</text>
</comment>
<reference evidence="12" key="2">
    <citation type="submission" date="2025-09" db="UniProtKB">
        <authorList>
            <consortium name="Ensembl"/>
        </authorList>
    </citation>
    <scope>IDENTIFICATION</scope>
</reference>
<keyword evidence="6" id="KW-0479">Metal-binding</keyword>
<dbReference type="Proteomes" id="UP000694541">
    <property type="component" value="Unplaced"/>
</dbReference>
<dbReference type="PROSITE" id="PS00987">
    <property type="entry name" value="PTPS_1"/>
    <property type="match status" value="1"/>
</dbReference>
<dbReference type="GO" id="GO:0003874">
    <property type="term" value="F:6-pyruvoyltetrahydropterin synthase activity"/>
    <property type="evidence" value="ECO:0007669"/>
    <property type="project" value="UniProtKB-EC"/>
</dbReference>
<feature type="compositionally biased region" description="Basic residues" evidence="11">
    <location>
        <begin position="151"/>
        <end position="163"/>
    </location>
</feature>
<evidence type="ECO:0000256" key="8">
    <source>
        <dbReference type="ARBA" id="ARBA00023007"/>
    </source>
</evidence>
<dbReference type="SUPFAM" id="SSF55620">
    <property type="entry name" value="Tetrahydrobiopterin biosynthesis enzymes-like"/>
    <property type="match status" value="1"/>
</dbReference>
<dbReference type="PROSITE" id="PS00988">
    <property type="entry name" value="PTPS_2"/>
    <property type="match status" value="1"/>
</dbReference>
<dbReference type="PANTHER" id="PTHR12589">
    <property type="entry name" value="PYRUVOYL TETRAHYDROBIOPTERIN SYNTHASE"/>
    <property type="match status" value="1"/>
</dbReference>